<protein>
    <submittedName>
        <fullName evidence="5">Serine/threonine protein kinase</fullName>
    </submittedName>
</protein>
<dbReference type="RefSeq" id="WP_265218983.1">
    <property type="nucleotide sequence ID" value="NZ_JAPEUL010000007.1"/>
</dbReference>
<evidence type="ECO:0000256" key="2">
    <source>
        <dbReference type="ARBA" id="ARBA00022840"/>
    </source>
</evidence>
<dbReference type="GO" id="GO:0004674">
    <property type="term" value="F:protein serine/threonine kinase activity"/>
    <property type="evidence" value="ECO:0007669"/>
    <property type="project" value="UniProtKB-KW"/>
</dbReference>
<dbReference type="SMART" id="SM00220">
    <property type="entry name" value="S_TKc"/>
    <property type="match status" value="1"/>
</dbReference>
<dbReference type="InterPro" id="IPR017441">
    <property type="entry name" value="Protein_kinase_ATP_BS"/>
</dbReference>
<dbReference type="InterPro" id="IPR011009">
    <property type="entry name" value="Kinase-like_dom_sf"/>
</dbReference>
<dbReference type="Proteomes" id="UP001431181">
    <property type="component" value="Unassembled WGS sequence"/>
</dbReference>
<dbReference type="PROSITE" id="PS00108">
    <property type="entry name" value="PROTEIN_KINASE_ST"/>
    <property type="match status" value="1"/>
</dbReference>
<evidence type="ECO:0000313" key="6">
    <source>
        <dbReference type="Proteomes" id="UP001431181"/>
    </source>
</evidence>
<dbReference type="Gene3D" id="1.10.510.10">
    <property type="entry name" value="Transferase(Phosphotransferase) domain 1"/>
    <property type="match status" value="1"/>
</dbReference>
<dbReference type="InterPro" id="IPR000719">
    <property type="entry name" value="Prot_kinase_dom"/>
</dbReference>
<feature type="binding site" evidence="3">
    <location>
        <position position="49"/>
    </location>
    <ligand>
        <name>ATP</name>
        <dbReference type="ChEBI" id="CHEBI:30616"/>
    </ligand>
</feature>
<keyword evidence="1 3" id="KW-0547">Nucleotide-binding</keyword>
<keyword evidence="5" id="KW-0808">Transferase</keyword>
<dbReference type="PANTHER" id="PTHR24348">
    <property type="entry name" value="SERINE/THREONINE-PROTEIN KINASE UNC-51-RELATED"/>
    <property type="match status" value="1"/>
</dbReference>
<gene>
    <name evidence="5" type="ORF">ONZ52_12550</name>
</gene>
<evidence type="ECO:0000313" key="5">
    <source>
        <dbReference type="EMBL" id="MCW4629744.1"/>
    </source>
</evidence>
<evidence type="ECO:0000256" key="3">
    <source>
        <dbReference type="PROSITE-ProRule" id="PRU10141"/>
    </source>
</evidence>
<keyword evidence="2 3" id="KW-0067">ATP-binding</keyword>
<dbReference type="EMBL" id="JAPEUL010000007">
    <property type="protein sequence ID" value="MCW4629744.1"/>
    <property type="molecule type" value="Genomic_DNA"/>
</dbReference>
<dbReference type="InterPro" id="IPR045269">
    <property type="entry name" value="Atg1-like"/>
</dbReference>
<reference evidence="5" key="1">
    <citation type="submission" date="2022-11" db="EMBL/GenBank/DDBJ databases">
        <title>Marinomonas sp. nov., isolated from marine algae.</title>
        <authorList>
            <person name="Choi D.G."/>
            <person name="Kim J.M."/>
            <person name="Lee J.K."/>
            <person name="Baek J.H."/>
            <person name="Jeon C.O."/>
        </authorList>
    </citation>
    <scope>NUCLEOTIDE SEQUENCE</scope>
    <source>
        <strain evidence="5">KJ51-3</strain>
    </source>
</reference>
<dbReference type="Pfam" id="PF00069">
    <property type="entry name" value="Pkinase"/>
    <property type="match status" value="1"/>
</dbReference>
<name>A0ABT3KGS1_9GAMM</name>
<keyword evidence="6" id="KW-1185">Reference proteome</keyword>
<sequence>MSVVAIQNEFVHLQFDSEEYDLQHKIGQGGFGSVFKAIHKKTKQTVAIKFLQFATQSTQKHRQQQLARFERESNFVCQLSHPHIVRLLDKGRIDDNTLYSVFEYVDGISLSDYLKQHGALSVAETHAIMLQVLDALVHAHQQGIIHRDIKPSNIMILQTGAKHHIKLLDFGISTLTLGQRAEDYKALTITQESIGTPTYCAPEQLRGETHYFQCGPLHVGSGLY</sequence>
<dbReference type="PROSITE" id="PS00107">
    <property type="entry name" value="PROTEIN_KINASE_ATP"/>
    <property type="match status" value="1"/>
</dbReference>
<feature type="domain" description="Protein kinase" evidence="4">
    <location>
        <begin position="20"/>
        <end position="224"/>
    </location>
</feature>
<accession>A0ABT3KGS1</accession>
<evidence type="ECO:0000256" key="1">
    <source>
        <dbReference type="ARBA" id="ARBA00022741"/>
    </source>
</evidence>
<dbReference type="PROSITE" id="PS50011">
    <property type="entry name" value="PROTEIN_KINASE_DOM"/>
    <property type="match status" value="1"/>
</dbReference>
<keyword evidence="5" id="KW-0723">Serine/threonine-protein kinase</keyword>
<organism evidence="5 6">
    <name type="scientific">Marinomonas rhodophyticola</name>
    <dbReference type="NCBI Taxonomy" id="2992803"/>
    <lineage>
        <taxon>Bacteria</taxon>
        <taxon>Pseudomonadati</taxon>
        <taxon>Pseudomonadota</taxon>
        <taxon>Gammaproteobacteria</taxon>
        <taxon>Oceanospirillales</taxon>
        <taxon>Oceanospirillaceae</taxon>
        <taxon>Marinomonas</taxon>
    </lineage>
</organism>
<proteinExistence type="predicted"/>
<dbReference type="InterPro" id="IPR008271">
    <property type="entry name" value="Ser/Thr_kinase_AS"/>
</dbReference>
<evidence type="ECO:0000259" key="4">
    <source>
        <dbReference type="PROSITE" id="PS50011"/>
    </source>
</evidence>
<dbReference type="CDD" id="cd14014">
    <property type="entry name" value="STKc_PknB_like"/>
    <property type="match status" value="1"/>
</dbReference>
<comment type="caution">
    <text evidence="5">The sequence shown here is derived from an EMBL/GenBank/DDBJ whole genome shotgun (WGS) entry which is preliminary data.</text>
</comment>
<keyword evidence="5" id="KW-0418">Kinase</keyword>
<dbReference type="SUPFAM" id="SSF56112">
    <property type="entry name" value="Protein kinase-like (PK-like)"/>
    <property type="match status" value="1"/>
</dbReference>